<feature type="compositionally biased region" description="Basic and acidic residues" evidence="1">
    <location>
        <begin position="261"/>
        <end position="275"/>
    </location>
</feature>
<feature type="compositionally biased region" description="Basic residues" evidence="1">
    <location>
        <begin position="113"/>
        <end position="146"/>
    </location>
</feature>
<gene>
    <name evidence="2" type="ORF">TGDOM2_221675</name>
</gene>
<comment type="caution">
    <text evidence="2">The sequence shown here is derived from an EMBL/GenBank/DDBJ whole genome shotgun (WGS) entry which is preliminary data.</text>
</comment>
<dbReference type="EMBL" id="AHZU02000686">
    <property type="protein sequence ID" value="KFG41515.1"/>
    <property type="molecule type" value="Genomic_DNA"/>
</dbReference>
<reference evidence="2 3" key="1">
    <citation type="submission" date="2014-02" db="EMBL/GenBank/DDBJ databases">
        <authorList>
            <person name="Sibley D."/>
            <person name="Venepally P."/>
            <person name="Karamycheva S."/>
            <person name="Hadjithomas M."/>
            <person name="Khan A."/>
            <person name="Brunk B."/>
            <person name="Roos D."/>
            <person name="Caler E."/>
            <person name="Lorenzi H."/>
        </authorList>
    </citation>
    <scope>NUCLEOTIDE SEQUENCE [LARGE SCALE GENOMIC DNA]</scope>
    <source>
        <strain evidence="2 3">GAB2-2007-GAL-DOM2</strain>
    </source>
</reference>
<evidence type="ECO:0000313" key="3">
    <source>
        <dbReference type="Proteomes" id="UP000028837"/>
    </source>
</evidence>
<dbReference type="OrthoDB" id="10688775at2759"/>
<evidence type="ECO:0000313" key="2">
    <source>
        <dbReference type="EMBL" id="KFG41515.1"/>
    </source>
</evidence>
<feature type="region of interest" description="Disordered" evidence="1">
    <location>
        <begin position="69"/>
        <end position="88"/>
    </location>
</feature>
<feature type="region of interest" description="Disordered" evidence="1">
    <location>
        <begin position="107"/>
        <end position="275"/>
    </location>
</feature>
<dbReference type="Proteomes" id="UP000028837">
    <property type="component" value="Unassembled WGS sequence"/>
</dbReference>
<evidence type="ECO:0000256" key="1">
    <source>
        <dbReference type="SAM" id="MobiDB-lite"/>
    </source>
</evidence>
<sequence>MRRNKPPGQAASVQGRSAYLRLTGTACFLLFLAVVKAHLHISVAMQAPQSAEINQQPLAGIRGAFTPENAQTASKRPRAPSTQQQSTTLHTWSGLALLDAKFPGSFVQTTLGGRRRRPQNRGNVKRRGRGKRKRRRAKPPRRHSPNRKNGVTERKQGRTRRQRTQAKEDRTEEHDLEGRHRKSEKPESHLTHGDQENVMNRGRTPDARSSRNTHTSRSTSPEGRTEERKKIPEESDARETHNSDEHGKPSETKPRNKQHHQQHDDAESKTEKDKQ</sequence>
<dbReference type="VEuPathDB" id="ToxoDB:TGDOM2_221675"/>
<keyword evidence="2" id="KW-0812">Transmembrane</keyword>
<proteinExistence type="predicted"/>
<feature type="compositionally biased region" description="Basic and acidic residues" evidence="1">
    <location>
        <begin position="223"/>
        <end position="254"/>
    </location>
</feature>
<protein>
    <submittedName>
        <fullName evidence="2">Putative transmembrane protein</fullName>
    </submittedName>
</protein>
<keyword evidence="2" id="KW-0472">Membrane</keyword>
<feature type="non-terminal residue" evidence="2">
    <location>
        <position position="275"/>
    </location>
</feature>
<dbReference type="AlphaFoldDB" id="A0A086KAU7"/>
<feature type="compositionally biased region" description="Basic and acidic residues" evidence="1">
    <location>
        <begin position="165"/>
        <end position="195"/>
    </location>
</feature>
<name>A0A086KAU7_TOXGO</name>
<accession>A0A086KAU7</accession>
<feature type="compositionally biased region" description="Low complexity" evidence="1">
    <location>
        <begin position="210"/>
        <end position="220"/>
    </location>
</feature>
<organism evidence="2 3">
    <name type="scientific">Toxoplasma gondii GAB2-2007-GAL-DOM2</name>
    <dbReference type="NCBI Taxonomy" id="1130820"/>
    <lineage>
        <taxon>Eukaryota</taxon>
        <taxon>Sar</taxon>
        <taxon>Alveolata</taxon>
        <taxon>Apicomplexa</taxon>
        <taxon>Conoidasida</taxon>
        <taxon>Coccidia</taxon>
        <taxon>Eucoccidiorida</taxon>
        <taxon>Eimeriorina</taxon>
        <taxon>Sarcocystidae</taxon>
        <taxon>Toxoplasma</taxon>
    </lineage>
</organism>